<dbReference type="PRINTS" id="PR00633">
    <property type="entry name" value="RCCNDNSATION"/>
</dbReference>
<protein>
    <recommendedName>
        <fullName evidence="5">Ultraviolet-B receptor UVR8</fullName>
    </recommendedName>
</protein>
<dbReference type="PANTHER" id="PTHR22870">
    <property type="entry name" value="REGULATOR OF CHROMOSOME CONDENSATION"/>
    <property type="match status" value="1"/>
</dbReference>
<dbReference type="PANTHER" id="PTHR22870:SF451">
    <property type="entry name" value="MJK13.9 PROTEIN"/>
    <property type="match status" value="1"/>
</dbReference>
<dbReference type="InterPro" id="IPR051210">
    <property type="entry name" value="Ub_ligase/GEF_domain"/>
</dbReference>
<dbReference type="Proteomes" id="UP001497444">
    <property type="component" value="Chromosome 16"/>
</dbReference>
<accession>A0ABP0WCE7</accession>
<feature type="repeat" description="RCC1" evidence="2">
    <location>
        <begin position="420"/>
        <end position="475"/>
    </location>
</feature>
<feature type="repeat" description="RCC1" evidence="2">
    <location>
        <begin position="260"/>
        <end position="313"/>
    </location>
</feature>
<evidence type="ECO:0000313" key="4">
    <source>
        <dbReference type="Proteomes" id="UP001497444"/>
    </source>
</evidence>
<organism evidence="3 4">
    <name type="scientific">Sphagnum jensenii</name>
    <dbReference type="NCBI Taxonomy" id="128206"/>
    <lineage>
        <taxon>Eukaryota</taxon>
        <taxon>Viridiplantae</taxon>
        <taxon>Streptophyta</taxon>
        <taxon>Embryophyta</taxon>
        <taxon>Bryophyta</taxon>
        <taxon>Sphagnophytina</taxon>
        <taxon>Sphagnopsida</taxon>
        <taxon>Sphagnales</taxon>
        <taxon>Sphagnaceae</taxon>
        <taxon>Sphagnum</taxon>
    </lineage>
</organism>
<feature type="repeat" description="RCC1" evidence="2">
    <location>
        <begin position="207"/>
        <end position="259"/>
    </location>
</feature>
<feature type="repeat" description="RCC1" evidence="2">
    <location>
        <begin position="314"/>
        <end position="367"/>
    </location>
</feature>
<dbReference type="InterPro" id="IPR009091">
    <property type="entry name" value="RCC1/BLIP-II"/>
</dbReference>
<dbReference type="PROSITE" id="PS00626">
    <property type="entry name" value="RCC1_2"/>
    <property type="match status" value="2"/>
</dbReference>
<dbReference type="SUPFAM" id="SSF50985">
    <property type="entry name" value="RCC1/BLIP-II"/>
    <property type="match status" value="2"/>
</dbReference>
<keyword evidence="1" id="KW-0677">Repeat</keyword>
<dbReference type="PROSITE" id="PS50012">
    <property type="entry name" value="RCC1_3"/>
    <property type="match status" value="6"/>
</dbReference>
<gene>
    <name evidence="3" type="ORF">CSSPJE1EN1_LOCUS9981</name>
</gene>
<feature type="repeat" description="RCC1" evidence="2">
    <location>
        <begin position="368"/>
        <end position="419"/>
    </location>
</feature>
<evidence type="ECO:0008006" key="5">
    <source>
        <dbReference type="Google" id="ProtNLM"/>
    </source>
</evidence>
<dbReference type="Gene3D" id="2.130.10.30">
    <property type="entry name" value="Regulator of chromosome condensation 1/beta-lactamase-inhibitor protein II"/>
    <property type="match status" value="2"/>
</dbReference>
<evidence type="ECO:0000313" key="3">
    <source>
        <dbReference type="EMBL" id="CAK9264503.1"/>
    </source>
</evidence>
<dbReference type="InterPro" id="IPR000408">
    <property type="entry name" value="Reg_chr_condens"/>
</dbReference>
<evidence type="ECO:0000256" key="1">
    <source>
        <dbReference type="ARBA" id="ARBA00022737"/>
    </source>
</evidence>
<sequence length="507" mass="54863">MIEEKNNRAFEGQERDSMELLNSTAKNSIELLPAHIIHNILFEGGLGPIDLASLEATCYMFRAAAGFEPCRFKSIAELAARHSCHRQPLFLRMPRHARLQLLARCDGNWKLVLRFLQALEQASQGGVATSTSHKTVQMVAGKYHSLIVDRNGKLYACGSGLHGILGQGPNIKCCQLPTRIALPNLPGLQIKQISGSHNHAAFITQAGEVYTFGDNSSCCCGIGDVGQMITQPTLVDSLTGIYCQEVVTGLSYTVVMTREGKLYSWGSGSHGQLGHGNTQDEYRPLQIEAIDESINPVVQVSAGVSHTLAVTKDGALYTFGYGANSGLGHGEFVSEPSPRRVRYFTDQEVFLVSAVAGDEHSAAIDSIGQVYTWGKGYCGALGHGDESDQSFPQLVVGLNSVRAVQVSARRRKTFVLTDSGTVFAFGWMAFGSLGVKDRGYSEKVVHPQSLDEAVSGQKIARMSAGQYHTLALSTKGSLLGFGDNEKWQLANAHNLQSGEEVFTEIPH</sequence>
<keyword evidence="4" id="KW-1185">Reference proteome</keyword>
<evidence type="ECO:0000256" key="2">
    <source>
        <dbReference type="PROSITE-ProRule" id="PRU00235"/>
    </source>
</evidence>
<dbReference type="Pfam" id="PF00415">
    <property type="entry name" value="RCC1"/>
    <property type="match status" value="6"/>
</dbReference>
<dbReference type="EMBL" id="OZ020111">
    <property type="protein sequence ID" value="CAK9264503.1"/>
    <property type="molecule type" value="Genomic_DNA"/>
</dbReference>
<name>A0ABP0WCE7_9BRYO</name>
<reference evidence="3" key="1">
    <citation type="submission" date="2024-02" db="EMBL/GenBank/DDBJ databases">
        <authorList>
            <consortium name="ELIXIR-Norway"/>
            <consortium name="Elixir Norway"/>
        </authorList>
    </citation>
    <scope>NUCLEOTIDE SEQUENCE</scope>
</reference>
<proteinExistence type="predicted"/>
<feature type="repeat" description="RCC1" evidence="2">
    <location>
        <begin position="152"/>
        <end position="206"/>
    </location>
</feature>